<protein>
    <submittedName>
        <fullName evidence="2">Short-chain dehydrogenase/reductase SDR</fullName>
    </submittedName>
</protein>
<dbReference type="AlphaFoldDB" id="E8X0N2"/>
<dbReference type="NCBIfam" id="NF004513">
    <property type="entry name" value="PRK05854.1"/>
    <property type="match status" value="1"/>
</dbReference>
<dbReference type="NCBIfam" id="NF004846">
    <property type="entry name" value="PRK06197.1"/>
    <property type="match status" value="1"/>
</dbReference>
<name>E8X0N2_GRATM</name>
<dbReference type="PRINTS" id="PR00081">
    <property type="entry name" value="GDHRDH"/>
</dbReference>
<dbReference type="RefSeq" id="WP_013580302.1">
    <property type="nucleotide sequence ID" value="NC_015064.1"/>
</dbReference>
<sequence>MTTQTNSHFMASDVPSQQGRRVLITGANSGIGYEAALELARQGAEVILPARSVDKAEGAIARIRREVPGAKLTAGVLDLASLASVREFARTIGERFPGQSLDLLINNAGVMAVPQRELTVDGYERQFATNYLGPFLLTALLFPQMRQRRGSRIVTVSSGVSNQGKIEFDNLQGERSYKPMFGAYSQSKLADLIFQLELQRRLTAVGSPVLSTGGHPGYAITNLQASGPAGQSPLGFRIISAILKPFASQDAAHGALPTLYAATAQSVEPGGYYGPNGFQELKGYPVAAKIAPAAKDLSLAKRLWAETERLTGVTFSL</sequence>
<dbReference type="HOGENOM" id="CLU_010194_44_2_0"/>
<dbReference type="eggNOG" id="COG1028">
    <property type="taxonomic scope" value="Bacteria"/>
</dbReference>
<accession>E8X0N2</accession>
<reference evidence="3" key="1">
    <citation type="submission" date="2011-01" db="EMBL/GenBank/DDBJ databases">
        <title>Complete sequence of chromosome of Acidobacterium sp. MP5ACTX9.</title>
        <authorList>
            <consortium name="US DOE Joint Genome Institute"/>
            <person name="Lucas S."/>
            <person name="Copeland A."/>
            <person name="Lapidus A."/>
            <person name="Cheng J.-F."/>
            <person name="Goodwin L."/>
            <person name="Pitluck S."/>
            <person name="Teshima H."/>
            <person name="Detter J.C."/>
            <person name="Han C."/>
            <person name="Tapia R."/>
            <person name="Land M."/>
            <person name="Hauser L."/>
            <person name="Kyrpides N."/>
            <person name="Ivanova N."/>
            <person name="Ovchinnikova G."/>
            <person name="Pagani I."/>
            <person name="Rawat S.R."/>
            <person name="Mannisto M."/>
            <person name="Haggblom M.M."/>
            <person name="Woyke T."/>
        </authorList>
    </citation>
    <scope>NUCLEOTIDE SEQUENCE [LARGE SCALE GENOMIC DNA]</scope>
    <source>
        <strain evidence="3">MP5ACTX9</strain>
    </source>
</reference>
<dbReference type="STRING" id="1198114.AciX9_1937"/>
<dbReference type="EMBL" id="CP002480">
    <property type="protein sequence ID" value="ADW68983.1"/>
    <property type="molecule type" value="Genomic_DNA"/>
</dbReference>
<proteinExistence type="predicted"/>
<keyword evidence="3" id="KW-1185">Reference proteome</keyword>
<evidence type="ECO:0000256" key="1">
    <source>
        <dbReference type="ARBA" id="ARBA00023002"/>
    </source>
</evidence>
<evidence type="ECO:0000313" key="3">
    <source>
        <dbReference type="Proteomes" id="UP000000343"/>
    </source>
</evidence>
<dbReference type="CDD" id="cd05327">
    <property type="entry name" value="retinol-DH_like_SDR_c_like"/>
    <property type="match status" value="1"/>
</dbReference>
<keyword evidence="1" id="KW-0560">Oxidoreductase</keyword>
<dbReference type="Gene3D" id="3.40.50.720">
    <property type="entry name" value="NAD(P)-binding Rossmann-like Domain"/>
    <property type="match status" value="1"/>
</dbReference>
<dbReference type="PaxDb" id="1198114-AciX9_1937"/>
<dbReference type="Pfam" id="PF00106">
    <property type="entry name" value="adh_short"/>
    <property type="match status" value="1"/>
</dbReference>
<organism evidence="3">
    <name type="scientific">Granulicella tundricola (strain ATCC BAA-1859 / DSM 23138 / MP5ACTX9)</name>
    <dbReference type="NCBI Taxonomy" id="1198114"/>
    <lineage>
        <taxon>Bacteria</taxon>
        <taxon>Pseudomonadati</taxon>
        <taxon>Acidobacteriota</taxon>
        <taxon>Terriglobia</taxon>
        <taxon>Terriglobales</taxon>
        <taxon>Acidobacteriaceae</taxon>
        <taxon>Granulicella</taxon>
    </lineage>
</organism>
<dbReference type="InterPro" id="IPR036291">
    <property type="entry name" value="NAD(P)-bd_dom_sf"/>
</dbReference>
<dbReference type="InterPro" id="IPR020904">
    <property type="entry name" value="Sc_DH/Rdtase_CS"/>
</dbReference>
<evidence type="ECO:0000313" key="2">
    <source>
        <dbReference type="EMBL" id="ADW68983.1"/>
    </source>
</evidence>
<dbReference type="PANTHER" id="PTHR43157:SF31">
    <property type="entry name" value="PHOSPHATIDYLINOSITOL-GLYCAN BIOSYNTHESIS CLASS F PROTEIN"/>
    <property type="match status" value="1"/>
</dbReference>
<dbReference type="Proteomes" id="UP000000343">
    <property type="component" value="Chromosome"/>
</dbReference>
<dbReference type="InterPro" id="IPR002347">
    <property type="entry name" value="SDR_fam"/>
</dbReference>
<dbReference type="GO" id="GO:0016491">
    <property type="term" value="F:oxidoreductase activity"/>
    <property type="evidence" value="ECO:0007669"/>
    <property type="project" value="UniProtKB-KW"/>
</dbReference>
<gene>
    <name evidence="2" type="ordered locus">AciX9_1937</name>
</gene>
<dbReference type="KEGG" id="acm:AciX9_1937"/>
<dbReference type="SUPFAM" id="SSF51735">
    <property type="entry name" value="NAD(P)-binding Rossmann-fold domains"/>
    <property type="match status" value="1"/>
</dbReference>
<dbReference type="OrthoDB" id="9809821at2"/>
<dbReference type="PANTHER" id="PTHR43157">
    <property type="entry name" value="PHOSPHATIDYLINOSITOL-GLYCAN BIOSYNTHESIS CLASS F PROTEIN-RELATED"/>
    <property type="match status" value="1"/>
</dbReference>
<dbReference type="PROSITE" id="PS00061">
    <property type="entry name" value="ADH_SHORT"/>
    <property type="match status" value="1"/>
</dbReference>